<dbReference type="AlphaFoldDB" id="A0AA35YCH7"/>
<dbReference type="Proteomes" id="UP001177003">
    <property type="component" value="Chromosome 1"/>
</dbReference>
<reference evidence="1" key="1">
    <citation type="submission" date="2023-04" db="EMBL/GenBank/DDBJ databases">
        <authorList>
            <person name="Vijverberg K."/>
            <person name="Xiong W."/>
            <person name="Schranz E."/>
        </authorList>
    </citation>
    <scope>NUCLEOTIDE SEQUENCE</scope>
</reference>
<keyword evidence="2" id="KW-1185">Reference proteome</keyword>
<sequence>MVALSGAILSEVDFKLLGDAYRLSSSDEVKFPSPESRILSPPPGKKNGCSIQMLTLNAVNKAVVFEMICPANDPLPDYFVFKYFFRFCATGDKYTFSVRRGVYTLVSGGKTPKNWQDKWLWVNRDLLGNRRYRANNFADVAPKLYPYNRPSQIS</sequence>
<proteinExistence type="predicted"/>
<dbReference type="EMBL" id="OX465077">
    <property type="protein sequence ID" value="CAI9267856.1"/>
    <property type="molecule type" value="Genomic_DNA"/>
</dbReference>
<evidence type="ECO:0000313" key="2">
    <source>
        <dbReference type="Proteomes" id="UP001177003"/>
    </source>
</evidence>
<protein>
    <submittedName>
        <fullName evidence="1">Uncharacterized protein</fullName>
    </submittedName>
</protein>
<evidence type="ECO:0000313" key="1">
    <source>
        <dbReference type="EMBL" id="CAI9267856.1"/>
    </source>
</evidence>
<organism evidence="1 2">
    <name type="scientific">Lactuca saligna</name>
    <name type="common">Willowleaf lettuce</name>
    <dbReference type="NCBI Taxonomy" id="75948"/>
    <lineage>
        <taxon>Eukaryota</taxon>
        <taxon>Viridiplantae</taxon>
        <taxon>Streptophyta</taxon>
        <taxon>Embryophyta</taxon>
        <taxon>Tracheophyta</taxon>
        <taxon>Spermatophyta</taxon>
        <taxon>Magnoliopsida</taxon>
        <taxon>eudicotyledons</taxon>
        <taxon>Gunneridae</taxon>
        <taxon>Pentapetalae</taxon>
        <taxon>asterids</taxon>
        <taxon>campanulids</taxon>
        <taxon>Asterales</taxon>
        <taxon>Asteraceae</taxon>
        <taxon>Cichorioideae</taxon>
        <taxon>Cichorieae</taxon>
        <taxon>Lactucinae</taxon>
        <taxon>Lactuca</taxon>
    </lineage>
</organism>
<accession>A0AA35YCH7</accession>
<gene>
    <name evidence="1" type="ORF">LSALG_LOCUS8313</name>
</gene>
<name>A0AA35YCH7_LACSI</name>